<protein>
    <submittedName>
        <fullName evidence="2">Uncharacterized protein</fullName>
    </submittedName>
</protein>
<reference evidence="2 3" key="1">
    <citation type="submission" date="2024-09" db="EMBL/GenBank/DDBJ databases">
        <authorList>
            <person name="Lee S.D."/>
        </authorList>
    </citation>
    <scope>NUCLEOTIDE SEQUENCE [LARGE SCALE GENOMIC DNA]</scope>
    <source>
        <strain evidence="2 3">N1-3</strain>
    </source>
</reference>
<comment type="caution">
    <text evidence="2">The sequence shown here is derived from an EMBL/GenBank/DDBJ whole genome shotgun (WGS) entry which is preliminary data.</text>
</comment>
<dbReference type="Proteomes" id="UP001592530">
    <property type="component" value="Unassembled WGS sequence"/>
</dbReference>
<proteinExistence type="predicted"/>
<evidence type="ECO:0000313" key="3">
    <source>
        <dbReference type="Proteomes" id="UP001592530"/>
    </source>
</evidence>
<organism evidence="2 3">
    <name type="scientific">Streptacidiphilus alkalitolerans</name>
    <dbReference type="NCBI Taxonomy" id="3342712"/>
    <lineage>
        <taxon>Bacteria</taxon>
        <taxon>Bacillati</taxon>
        <taxon>Actinomycetota</taxon>
        <taxon>Actinomycetes</taxon>
        <taxon>Kitasatosporales</taxon>
        <taxon>Streptomycetaceae</taxon>
        <taxon>Streptacidiphilus</taxon>
    </lineage>
</organism>
<dbReference type="RefSeq" id="WP_380554891.1">
    <property type="nucleotide sequence ID" value="NZ_JBHEZY010000007.1"/>
</dbReference>
<name>A0ABV6X3N1_9ACTN</name>
<evidence type="ECO:0000313" key="2">
    <source>
        <dbReference type="EMBL" id="MFC1432791.1"/>
    </source>
</evidence>
<sequence>MRITAAQRTENENRIRAAMDRLPRGEIPPGGTCDIKTLAREAAVDRTAFYGTRPYAHLREEFERRLQNLQEAGQIPDPRAAQIERLKAEIASLKERLSHAEEVNEELSEFRSQALSRLTAQHEEILHLRGSAAAADRVTRLPQARTTTIGSCSWATVLTSGVVSSGCDDLPMGVLYGYFAAADDDDALRAVVRDDDQPSGTGYDQLVVKGIDPVVELAPAESLMTGRSAAEVQSDPRHGSLVGMVGEAELVVVSLTDALRDALATCDAASLHDVATGWSRTEGVFYYPADPDDLTIFLGQLSELAGRAVTRGARLYCWICP</sequence>
<dbReference type="EMBL" id="JBHEZY010000007">
    <property type="protein sequence ID" value="MFC1432791.1"/>
    <property type="molecule type" value="Genomic_DNA"/>
</dbReference>
<gene>
    <name evidence="2" type="ORF">ACEZDB_19295</name>
</gene>
<feature type="coiled-coil region" evidence="1">
    <location>
        <begin position="83"/>
        <end position="110"/>
    </location>
</feature>
<keyword evidence="1" id="KW-0175">Coiled coil</keyword>
<evidence type="ECO:0000256" key="1">
    <source>
        <dbReference type="SAM" id="Coils"/>
    </source>
</evidence>
<accession>A0ABV6X3N1</accession>